<feature type="compositionally biased region" description="Low complexity" evidence="1">
    <location>
        <begin position="127"/>
        <end position="139"/>
    </location>
</feature>
<protein>
    <submittedName>
        <fullName evidence="3">Uncharacterized protein</fullName>
    </submittedName>
</protein>
<feature type="compositionally biased region" description="Acidic residues" evidence="1">
    <location>
        <begin position="116"/>
        <end position="126"/>
    </location>
</feature>
<feature type="non-terminal residue" evidence="3">
    <location>
        <position position="376"/>
    </location>
</feature>
<evidence type="ECO:0000256" key="1">
    <source>
        <dbReference type="SAM" id="MobiDB-lite"/>
    </source>
</evidence>
<accession>A0ABR5IU26</accession>
<dbReference type="EMBL" id="LGUT01003936">
    <property type="protein sequence ID" value="KOG69265.1"/>
    <property type="molecule type" value="Genomic_DNA"/>
</dbReference>
<organism evidence="3 4">
    <name type="scientific">Streptomyces varsoviensis</name>
    <dbReference type="NCBI Taxonomy" id="67373"/>
    <lineage>
        <taxon>Bacteria</taxon>
        <taxon>Bacillati</taxon>
        <taxon>Actinomycetota</taxon>
        <taxon>Actinomycetes</taxon>
        <taxon>Kitasatosporales</taxon>
        <taxon>Streptomycetaceae</taxon>
        <taxon>Streptomyces</taxon>
    </lineage>
</organism>
<evidence type="ECO:0000313" key="4">
    <source>
        <dbReference type="Proteomes" id="UP000037020"/>
    </source>
</evidence>
<gene>
    <name evidence="3" type="ORF">ADK38_41040</name>
</gene>
<feature type="transmembrane region" description="Helical" evidence="2">
    <location>
        <begin position="350"/>
        <end position="373"/>
    </location>
</feature>
<comment type="caution">
    <text evidence="3">The sequence shown here is derived from an EMBL/GenBank/DDBJ whole genome shotgun (WGS) entry which is preliminary data.</text>
</comment>
<proteinExistence type="predicted"/>
<reference evidence="3 4" key="1">
    <citation type="submission" date="2015-07" db="EMBL/GenBank/DDBJ databases">
        <authorList>
            <person name="Ju K.-S."/>
            <person name="Doroghazi J.R."/>
            <person name="Metcalf W.W."/>
        </authorList>
    </citation>
    <scope>NUCLEOTIDE SEQUENCE [LARGE SCALE GENOMIC DNA]</scope>
    <source>
        <strain evidence="3 4">NRRL B-3589</strain>
    </source>
</reference>
<keyword evidence="4" id="KW-1185">Reference proteome</keyword>
<feature type="region of interest" description="Disordered" evidence="1">
    <location>
        <begin position="84"/>
        <end position="139"/>
    </location>
</feature>
<evidence type="ECO:0000256" key="2">
    <source>
        <dbReference type="SAM" id="Phobius"/>
    </source>
</evidence>
<sequence>MPNLPAWRAALRIARRDALRAKARSVLVVAMIALPVLAVTAADVIYRSGEPTRKETVDRALGAADARFTDGGFGPVLLVQTPNAQRYGRPSDYHHESEEQAGEDQADEDPQREGQGEDPEGEEQDDSGVVPVDPRPVDVPAVLPPGAHVLTSQDVDGLVHSAHSLLHSTIRELRVADPMMRGKVRLNRGAFPSGPDEMAATGAYLEASGLHVGSHTRVKGLNQVFRITGELELPGELAAEVLFADPGAVIAPWRAQAKRDAVAAPPHPLDKEYYVTTRSHSVAWGDVLAANRRGAVVYSRQVALPPPPVAEVPAARVMAGVSGSGYSGAYGGPGGGAGGSDLVTWRNASFAVVGALGLLEIVLLAGPAFAVGARRS</sequence>
<keyword evidence="2" id="KW-1133">Transmembrane helix</keyword>
<keyword evidence="2" id="KW-0812">Transmembrane</keyword>
<keyword evidence="2" id="KW-0472">Membrane</keyword>
<evidence type="ECO:0000313" key="3">
    <source>
        <dbReference type="EMBL" id="KOG69265.1"/>
    </source>
</evidence>
<name>A0ABR5IU26_9ACTN</name>
<dbReference type="Proteomes" id="UP000037020">
    <property type="component" value="Unassembled WGS sequence"/>
</dbReference>
<feature type="compositionally biased region" description="Basic and acidic residues" evidence="1">
    <location>
        <begin position="89"/>
        <end position="98"/>
    </location>
</feature>
<feature type="compositionally biased region" description="Acidic residues" evidence="1">
    <location>
        <begin position="99"/>
        <end position="108"/>
    </location>
</feature>